<dbReference type="Pfam" id="PF03461">
    <property type="entry name" value="TRCF"/>
    <property type="match status" value="1"/>
</dbReference>
<evidence type="ECO:0000259" key="16">
    <source>
        <dbReference type="PROSITE" id="PS51194"/>
    </source>
</evidence>
<keyword evidence="4 13" id="KW-0227">DNA damage</keyword>
<dbReference type="InterPro" id="IPR014001">
    <property type="entry name" value="Helicase_ATP-bd"/>
</dbReference>
<proteinExistence type="inferred from homology"/>
<keyword evidence="8 13" id="KW-0238">DNA-binding</keyword>
<evidence type="ECO:0000256" key="9">
    <source>
        <dbReference type="ARBA" id="ARBA00023204"/>
    </source>
</evidence>
<dbReference type="PROSITE" id="PS51192">
    <property type="entry name" value="HELICASE_ATP_BIND_1"/>
    <property type="match status" value="1"/>
</dbReference>
<feature type="domain" description="Helicase ATP-binding" evidence="15">
    <location>
        <begin position="619"/>
        <end position="780"/>
    </location>
</feature>
<comment type="similarity">
    <text evidence="11 13">In the C-terminal section; belongs to the helicase family. RecG subfamily.</text>
</comment>
<dbReference type="InterPro" id="IPR005118">
    <property type="entry name" value="TRCF_C"/>
</dbReference>
<evidence type="ECO:0000256" key="1">
    <source>
        <dbReference type="ARBA" id="ARBA00004496"/>
    </source>
</evidence>
<dbReference type="SMART" id="SM00487">
    <property type="entry name" value="DEXDc"/>
    <property type="match status" value="1"/>
</dbReference>
<evidence type="ECO:0000256" key="14">
    <source>
        <dbReference type="SAM" id="MobiDB-lite"/>
    </source>
</evidence>
<dbReference type="Pfam" id="PF00270">
    <property type="entry name" value="DEAD"/>
    <property type="match status" value="1"/>
</dbReference>
<comment type="subcellular location">
    <subcellularLocation>
        <location evidence="1 13">Cytoplasm</location>
    </subcellularLocation>
</comment>
<dbReference type="PANTHER" id="PTHR47964">
    <property type="entry name" value="ATP-DEPENDENT DNA HELICASE HOMOLOG RECG, CHLOROPLASTIC"/>
    <property type="match status" value="1"/>
</dbReference>
<dbReference type="Pfam" id="PF02559">
    <property type="entry name" value="CarD_TRCF_RID"/>
    <property type="match status" value="1"/>
</dbReference>
<dbReference type="SMART" id="SM00982">
    <property type="entry name" value="TRCF"/>
    <property type="match status" value="1"/>
</dbReference>
<keyword evidence="6" id="KW-0347">Helicase</keyword>
<dbReference type="CDD" id="cd17991">
    <property type="entry name" value="DEXHc_TRCF"/>
    <property type="match status" value="1"/>
</dbReference>
<keyword evidence="18" id="KW-1185">Reference proteome</keyword>
<dbReference type="InterPro" id="IPR027417">
    <property type="entry name" value="P-loop_NTPase"/>
</dbReference>
<evidence type="ECO:0000256" key="6">
    <source>
        <dbReference type="ARBA" id="ARBA00022806"/>
    </source>
</evidence>
<dbReference type="InterPro" id="IPR047112">
    <property type="entry name" value="RecG/Mfd"/>
</dbReference>
<reference evidence="17 18" key="1">
    <citation type="submission" date="2019-01" db="EMBL/GenBank/DDBJ databases">
        <title>Lacunisphaera sp. strain TWA-58.</title>
        <authorList>
            <person name="Chen W.-M."/>
        </authorList>
    </citation>
    <scope>NUCLEOTIDE SEQUENCE [LARGE SCALE GENOMIC DNA]</scope>
    <source>
        <strain evidence="17 18">TWA-58</strain>
    </source>
</reference>
<dbReference type="Pfam" id="PF17757">
    <property type="entry name" value="UvrB_inter"/>
    <property type="match status" value="1"/>
</dbReference>
<comment type="similarity">
    <text evidence="10 13">In the N-terminal section; belongs to the UvrB family.</text>
</comment>
<dbReference type="GO" id="GO:0006355">
    <property type="term" value="P:regulation of DNA-templated transcription"/>
    <property type="evidence" value="ECO:0007669"/>
    <property type="project" value="UniProtKB-UniRule"/>
</dbReference>
<evidence type="ECO:0000259" key="15">
    <source>
        <dbReference type="PROSITE" id="PS51192"/>
    </source>
</evidence>
<comment type="function">
    <text evidence="13">Couples transcription and DNA repair by recognizing RNA polymerase (RNAP) stalled at DNA lesions. Mediates ATP-dependent release of RNAP and its truncated transcript from the DNA, and recruitment of nucleotide excision repair machinery to the damaged site.</text>
</comment>
<comment type="caution">
    <text evidence="17">The sequence shown here is derived from an EMBL/GenBank/DDBJ whole genome shotgun (WGS) entry which is preliminary data.</text>
</comment>
<evidence type="ECO:0000313" key="17">
    <source>
        <dbReference type="EMBL" id="RXK56426.1"/>
    </source>
</evidence>
<dbReference type="HAMAP" id="MF_00969">
    <property type="entry name" value="TRCF"/>
    <property type="match status" value="1"/>
</dbReference>
<accession>A0A4Q1CBW6</accession>
<dbReference type="GO" id="GO:0005737">
    <property type="term" value="C:cytoplasm"/>
    <property type="evidence" value="ECO:0007669"/>
    <property type="project" value="UniProtKB-SubCell"/>
</dbReference>
<feature type="region of interest" description="Disordered" evidence="14">
    <location>
        <begin position="104"/>
        <end position="126"/>
    </location>
</feature>
<dbReference type="AlphaFoldDB" id="A0A4Q1CBW6"/>
<feature type="region of interest" description="Disordered" evidence="14">
    <location>
        <begin position="417"/>
        <end position="439"/>
    </location>
</feature>
<keyword evidence="3 13" id="KW-0547">Nucleotide-binding</keyword>
<feature type="domain" description="Helicase C-terminal" evidence="16">
    <location>
        <begin position="802"/>
        <end position="955"/>
    </location>
</feature>
<evidence type="ECO:0000256" key="7">
    <source>
        <dbReference type="ARBA" id="ARBA00022840"/>
    </source>
</evidence>
<evidence type="ECO:0000256" key="11">
    <source>
        <dbReference type="ARBA" id="ARBA00061399"/>
    </source>
</evidence>
<dbReference type="Gene3D" id="3.30.2060.10">
    <property type="entry name" value="Penicillin-binding protein 1b domain"/>
    <property type="match status" value="1"/>
</dbReference>
<dbReference type="GO" id="GO:0005524">
    <property type="term" value="F:ATP binding"/>
    <property type="evidence" value="ECO:0007669"/>
    <property type="project" value="UniProtKB-UniRule"/>
</dbReference>
<dbReference type="GO" id="GO:0003678">
    <property type="term" value="F:DNA helicase activity"/>
    <property type="evidence" value="ECO:0007669"/>
    <property type="project" value="TreeGrafter"/>
</dbReference>
<protein>
    <recommendedName>
        <fullName evidence="12 13">Transcription-repair-coupling factor</fullName>
        <shortName evidence="13">TRCF</shortName>
        <ecNumber evidence="13">3.6.4.-</ecNumber>
    </recommendedName>
</protein>
<dbReference type="GO" id="GO:0000716">
    <property type="term" value="P:transcription-coupled nucleotide-excision repair, DNA damage recognition"/>
    <property type="evidence" value="ECO:0007669"/>
    <property type="project" value="UniProtKB-UniRule"/>
</dbReference>
<dbReference type="EMBL" id="SDHX01000001">
    <property type="protein sequence ID" value="RXK56426.1"/>
    <property type="molecule type" value="Genomic_DNA"/>
</dbReference>
<evidence type="ECO:0000256" key="3">
    <source>
        <dbReference type="ARBA" id="ARBA00022741"/>
    </source>
</evidence>
<evidence type="ECO:0000256" key="2">
    <source>
        <dbReference type="ARBA" id="ARBA00022490"/>
    </source>
</evidence>
<dbReference type="InterPro" id="IPR011545">
    <property type="entry name" value="DEAD/DEAH_box_helicase_dom"/>
</dbReference>
<dbReference type="InterPro" id="IPR037235">
    <property type="entry name" value="TRCF-like_C_D7"/>
</dbReference>
<evidence type="ECO:0000256" key="8">
    <source>
        <dbReference type="ARBA" id="ARBA00023125"/>
    </source>
</evidence>
<dbReference type="Gene3D" id="2.40.10.170">
    <property type="match status" value="1"/>
</dbReference>
<dbReference type="SUPFAM" id="SSF52540">
    <property type="entry name" value="P-loop containing nucleoside triphosphate hydrolases"/>
    <property type="match status" value="2"/>
</dbReference>
<dbReference type="GO" id="GO:0003684">
    <property type="term" value="F:damaged DNA binding"/>
    <property type="evidence" value="ECO:0007669"/>
    <property type="project" value="InterPro"/>
</dbReference>
<dbReference type="FunFam" id="3.40.50.300:FF:000546">
    <property type="entry name" value="Transcription-repair-coupling factor"/>
    <property type="match status" value="1"/>
</dbReference>
<evidence type="ECO:0000256" key="10">
    <source>
        <dbReference type="ARBA" id="ARBA00061104"/>
    </source>
</evidence>
<dbReference type="SUPFAM" id="SSF141259">
    <property type="entry name" value="CarD-like"/>
    <property type="match status" value="1"/>
</dbReference>
<dbReference type="Gene3D" id="3.90.1150.50">
    <property type="entry name" value="Transcription-repair-coupling factor, D7 domain"/>
    <property type="match status" value="1"/>
</dbReference>
<keyword evidence="2 13" id="KW-0963">Cytoplasm</keyword>
<evidence type="ECO:0000313" key="18">
    <source>
        <dbReference type="Proteomes" id="UP000290218"/>
    </source>
</evidence>
<dbReference type="SUPFAM" id="SSF143517">
    <property type="entry name" value="TRCF domain-like"/>
    <property type="match status" value="1"/>
</dbReference>
<evidence type="ECO:0000256" key="5">
    <source>
        <dbReference type="ARBA" id="ARBA00022801"/>
    </source>
</evidence>
<name>A0A4Q1CBW6_9BACT</name>
<dbReference type="InterPro" id="IPR036101">
    <property type="entry name" value="CarD-like/TRCF_RID_sf"/>
</dbReference>
<dbReference type="InterPro" id="IPR004576">
    <property type="entry name" value="Mfd"/>
</dbReference>
<dbReference type="InterPro" id="IPR003711">
    <property type="entry name" value="CarD-like/TRCF_RID"/>
</dbReference>
<evidence type="ECO:0000256" key="4">
    <source>
        <dbReference type="ARBA" id="ARBA00022763"/>
    </source>
</evidence>
<keyword evidence="7 13" id="KW-0067">ATP-binding</keyword>
<dbReference type="Gene3D" id="3.40.50.300">
    <property type="entry name" value="P-loop containing nucleotide triphosphate hydrolases"/>
    <property type="match status" value="2"/>
</dbReference>
<dbReference type="InterPro" id="IPR041471">
    <property type="entry name" value="UvrB_inter"/>
</dbReference>
<dbReference type="SMART" id="SM00490">
    <property type="entry name" value="HELICc"/>
    <property type="match status" value="1"/>
</dbReference>
<keyword evidence="5 13" id="KW-0378">Hydrolase</keyword>
<organism evidence="17 18">
    <name type="scientific">Oleiharenicola lentus</name>
    <dbReference type="NCBI Taxonomy" id="2508720"/>
    <lineage>
        <taxon>Bacteria</taxon>
        <taxon>Pseudomonadati</taxon>
        <taxon>Verrucomicrobiota</taxon>
        <taxon>Opitutia</taxon>
        <taxon>Opitutales</taxon>
        <taxon>Opitutaceae</taxon>
        <taxon>Oleiharenicola</taxon>
    </lineage>
</organism>
<dbReference type="EC" id="3.6.4.-" evidence="13"/>
<dbReference type="PANTHER" id="PTHR47964:SF1">
    <property type="entry name" value="ATP-DEPENDENT DNA HELICASE HOMOLOG RECG, CHLOROPLASTIC"/>
    <property type="match status" value="1"/>
</dbReference>
<dbReference type="Proteomes" id="UP000290218">
    <property type="component" value="Unassembled WGS sequence"/>
</dbReference>
<dbReference type="NCBIfam" id="TIGR00580">
    <property type="entry name" value="mfd"/>
    <property type="match status" value="1"/>
</dbReference>
<dbReference type="OrthoDB" id="9804325at2"/>
<evidence type="ECO:0000256" key="13">
    <source>
        <dbReference type="HAMAP-Rule" id="MF_00969"/>
    </source>
</evidence>
<keyword evidence="9 13" id="KW-0234">DNA repair</keyword>
<dbReference type="InterPro" id="IPR001650">
    <property type="entry name" value="Helicase_C-like"/>
</dbReference>
<dbReference type="GO" id="GO:0016787">
    <property type="term" value="F:hydrolase activity"/>
    <property type="evidence" value="ECO:0007669"/>
    <property type="project" value="UniProtKB-KW"/>
</dbReference>
<dbReference type="SMART" id="SM01058">
    <property type="entry name" value="CarD_TRCF"/>
    <property type="match status" value="1"/>
</dbReference>
<dbReference type="PROSITE" id="PS51194">
    <property type="entry name" value="HELICASE_CTER"/>
    <property type="match status" value="1"/>
</dbReference>
<sequence length="1164" mass="128864">MTWSARLVTGQPTAPRHKLTGICPAAHPHALAELVRTHPAPVWLVIHEEAARTDSLAEDIALFCQAGGGPVLDVLAFPEAQTDNRELREAFNAASDRLAVLSRLRARDRSQNPDPKSAPQDPRPQNQLLVLTTPAALLQPVPPPEDFSSRETNLHRGEARPFQALLDLLRAYDYDSEAVCEAPGQYAVRGGIVDVYPITAHQPYRLDFFGDTLEEIKALDPVTQRSGEAVERITLTAAARVHTGGAQASLLDYLGSAAHAAIIEPKAVEELFDLGGRADTPPPADGAAALKGLTVLSGTCARLFGLSDLDLASELFDGAGEEETWDTESLAHHRSYPEERQLAHERLQAEDEARREFLEKVLAWQQAGYAVDFVVTKEGEEQRVRELLEEDKELRALKPRFLRGALSEGFRVTARPSGSSAIQAKVSPPKEGQAPARPGSKGLVVVSETEIFGRKRQRRSLTKRAIAAQSAVDQLLDFSELVEGDFVVHLQHGIAQFRGLTKLESADGVREVISLEFDDHVTLHVPLQESHLISRYVGLSKAKPQLGRVGSGRWEKARQAAERATLDLAAELLAIQAKREAQPGHAFAEDNVWQREFEAAFPFTETPDQMKAIVDVKADMERTRPMDRLVCGDVGFGKTEVAIRAAFKAVLGGRQVAVLVPTTVLAQQHLNSFRERMAGYPIAIEMLSRFRTRKEQEGILAALAAGKIDVVVGTHRLVQDDVKFKDLGLVIVDEEQRFGVKHKEVFKRWRAHVDMLAMSATPIPRTLYLALTGARDLSTIETAPTNRLPIQTIVKSYDEKLVVEAIQHELRRGGQVFYLHNRVQTIDLVAARLGQLLPGVTVGVGHGKMGSDGLERVMTEFVAGRYQVLVCTTIIESGLDIPNCNTLIIEGADRFGLSQLYQLRGRVGRFKHQAYAYLLLHRHARVLDLARQRLTAIRQHNQLGAGFRIAMRDLELRGAGNLLGAEQSGHIVGVGFELYCQLLRQSVARLKGEKQAAHVRANVKLDFVFVGEGADTEAPHAEVTGSFSALRQAERSEGEIDRIQARLPSAYIAETRLRIDFYRKLALAETTKQLKDLEQELRDRFGRFGEPVRALLLVTEIRVRAEQKGVLSVETDGNRLKCLRHSGRRDDFIQLSSRFPRLTAPTPLARLKEIITFLHNLPAK</sequence>
<gene>
    <name evidence="13 17" type="primary">mfd</name>
    <name evidence="17" type="ORF">ESB00_11325</name>
</gene>
<dbReference type="Pfam" id="PF00271">
    <property type="entry name" value="Helicase_C"/>
    <property type="match status" value="1"/>
</dbReference>
<evidence type="ECO:0000256" key="12">
    <source>
        <dbReference type="ARBA" id="ARBA00070128"/>
    </source>
</evidence>